<dbReference type="GO" id="GO:0008710">
    <property type="term" value="F:8-amino-7-oxononanoate synthase activity"/>
    <property type="evidence" value="ECO:0007669"/>
    <property type="project" value="UniProtKB-EC"/>
</dbReference>
<sequence>MEQTPDPLARLRTAAGTREAAGLKRSLRARTPDDDGLIDLASNDYLGLARDRRLIEAATEATRVWGTGSTGSRLVTGSTALHAELEARLCAFTRARGALVFSSGYLANLAAVAALGRGALVVSEAGNHASIVDACRLSRSRVVVTPHKDVTAVEKALADRDEEHAIVVTDAVFSVDGDLAPLAELHAATVRQGALLIVDEAHSIGVIGPHGRGAVHAAGLAAEPGVVRTVTLSKSLGSQGGAVLGAPEVIETLIDTGRSFIFDTGLAPGSVAAALAAVDILQNQPELPGCVRTRARELASMARELGLETNDPAGAVVPIVLGPPESALRAALICAERGVRAGCFRPPSVPVGRSCLRLTARANLSSEDLAVIRGALTAVAEMKVTM</sequence>
<dbReference type="PANTHER" id="PTHR13693:SF100">
    <property type="entry name" value="8-AMINO-7-OXONONANOATE SYNTHASE"/>
    <property type="match status" value="1"/>
</dbReference>
<keyword evidence="8 12" id="KW-0663">Pyridoxal phosphate</keyword>
<evidence type="ECO:0000313" key="15">
    <source>
        <dbReference type="Proteomes" id="UP001230426"/>
    </source>
</evidence>
<evidence type="ECO:0000313" key="14">
    <source>
        <dbReference type="EMBL" id="MDP9865277.1"/>
    </source>
</evidence>
<proteinExistence type="inferred from homology"/>
<dbReference type="Pfam" id="PF00155">
    <property type="entry name" value="Aminotran_1_2"/>
    <property type="match status" value="1"/>
</dbReference>
<dbReference type="InterPro" id="IPR004839">
    <property type="entry name" value="Aminotransferase_I/II_large"/>
</dbReference>
<evidence type="ECO:0000256" key="6">
    <source>
        <dbReference type="ARBA" id="ARBA00022679"/>
    </source>
</evidence>
<keyword evidence="6 14" id="KW-0808">Transferase</keyword>
<keyword evidence="15" id="KW-1185">Reference proteome</keyword>
<dbReference type="EC" id="2.3.1.47" evidence="5"/>
<dbReference type="PROSITE" id="PS00599">
    <property type="entry name" value="AA_TRANSFER_CLASS_2"/>
    <property type="match status" value="1"/>
</dbReference>
<comment type="caution">
    <text evidence="14">The sequence shown here is derived from an EMBL/GenBank/DDBJ whole genome shotgun (WGS) entry which is preliminary data.</text>
</comment>
<evidence type="ECO:0000256" key="9">
    <source>
        <dbReference type="ARBA" id="ARBA00032610"/>
    </source>
</evidence>
<feature type="domain" description="Aminotransferase class I/classII large" evidence="13">
    <location>
        <begin position="37"/>
        <end position="372"/>
    </location>
</feature>
<comment type="similarity">
    <text evidence="3">Belongs to the class-II pyridoxal-phosphate-dependent aminotransferase family. BioF subfamily.</text>
</comment>
<evidence type="ECO:0000256" key="10">
    <source>
        <dbReference type="ARBA" id="ARBA00033381"/>
    </source>
</evidence>
<dbReference type="SUPFAM" id="SSF53383">
    <property type="entry name" value="PLP-dependent transferases"/>
    <property type="match status" value="1"/>
</dbReference>
<evidence type="ECO:0000256" key="8">
    <source>
        <dbReference type="ARBA" id="ARBA00022898"/>
    </source>
</evidence>
<dbReference type="InterPro" id="IPR015424">
    <property type="entry name" value="PyrdxlP-dep_Trfase"/>
</dbReference>
<evidence type="ECO:0000256" key="7">
    <source>
        <dbReference type="ARBA" id="ARBA00022756"/>
    </source>
</evidence>
<dbReference type="PANTHER" id="PTHR13693">
    <property type="entry name" value="CLASS II AMINOTRANSFERASE/8-AMINO-7-OXONONANOATE SYNTHASE"/>
    <property type="match status" value="1"/>
</dbReference>
<evidence type="ECO:0000256" key="5">
    <source>
        <dbReference type="ARBA" id="ARBA00013187"/>
    </source>
</evidence>
<comment type="pathway">
    <text evidence="2">Cofactor biosynthesis; biotin biosynthesis.</text>
</comment>
<dbReference type="Proteomes" id="UP001230426">
    <property type="component" value="Unassembled WGS sequence"/>
</dbReference>
<evidence type="ECO:0000259" key="13">
    <source>
        <dbReference type="Pfam" id="PF00155"/>
    </source>
</evidence>
<dbReference type="Gene3D" id="3.90.1150.10">
    <property type="entry name" value="Aspartate Aminotransferase, domain 1"/>
    <property type="match status" value="1"/>
</dbReference>
<dbReference type="InterPro" id="IPR001917">
    <property type="entry name" value="Aminotrans_II_pyridoxalP_BS"/>
</dbReference>
<dbReference type="InterPro" id="IPR015422">
    <property type="entry name" value="PyrdxlP-dep_Trfase_small"/>
</dbReference>
<evidence type="ECO:0000256" key="12">
    <source>
        <dbReference type="RuleBase" id="RU003693"/>
    </source>
</evidence>
<name>A0ABT9R7R2_9ACTN</name>
<evidence type="ECO:0000256" key="2">
    <source>
        <dbReference type="ARBA" id="ARBA00004746"/>
    </source>
</evidence>
<dbReference type="EMBL" id="JAUSRB010000002">
    <property type="protein sequence ID" value="MDP9865277.1"/>
    <property type="molecule type" value="Genomic_DNA"/>
</dbReference>
<dbReference type="InterPro" id="IPR050087">
    <property type="entry name" value="AON_synthase_class-II"/>
</dbReference>
<keyword evidence="14" id="KW-0012">Acyltransferase</keyword>
<organism evidence="14 15">
    <name type="scientific">Streptosporangium brasiliense</name>
    <dbReference type="NCBI Taxonomy" id="47480"/>
    <lineage>
        <taxon>Bacteria</taxon>
        <taxon>Bacillati</taxon>
        <taxon>Actinomycetota</taxon>
        <taxon>Actinomycetes</taxon>
        <taxon>Streptosporangiales</taxon>
        <taxon>Streptosporangiaceae</taxon>
        <taxon>Streptosporangium</taxon>
    </lineage>
</organism>
<keyword evidence="7" id="KW-0093">Biotin biosynthesis</keyword>
<evidence type="ECO:0000256" key="3">
    <source>
        <dbReference type="ARBA" id="ARBA00010008"/>
    </source>
</evidence>
<evidence type="ECO:0000256" key="1">
    <source>
        <dbReference type="ARBA" id="ARBA00001933"/>
    </source>
</evidence>
<comment type="catalytic activity">
    <reaction evidence="11">
        <text>6-carboxyhexanoyl-[ACP] + L-alanine + H(+) = (8S)-8-amino-7-oxononanoate + holo-[ACP] + CO2</text>
        <dbReference type="Rhea" id="RHEA:42288"/>
        <dbReference type="Rhea" id="RHEA-COMP:9685"/>
        <dbReference type="Rhea" id="RHEA-COMP:9955"/>
        <dbReference type="ChEBI" id="CHEBI:15378"/>
        <dbReference type="ChEBI" id="CHEBI:16526"/>
        <dbReference type="ChEBI" id="CHEBI:57972"/>
        <dbReference type="ChEBI" id="CHEBI:64479"/>
        <dbReference type="ChEBI" id="CHEBI:78846"/>
        <dbReference type="ChEBI" id="CHEBI:149468"/>
        <dbReference type="EC" id="2.3.1.47"/>
    </reaction>
</comment>
<comment type="subunit">
    <text evidence="4">Homodimer.</text>
</comment>
<dbReference type="Gene3D" id="3.40.640.10">
    <property type="entry name" value="Type I PLP-dependent aspartate aminotransferase-like (Major domain)"/>
    <property type="match status" value="1"/>
</dbReference>
<protein>
    <recommendedName>
        <fullName evidence="5">8-amino-7-oxononanoate synthase</fullName>
        <ecNumber evidence="5">2.3.1.47</ecNumber>
    </recommendedName>
    <alternativeName>
        <fullName evidence="9">7-keto-8-amino-pelargonic acid synthase</fullName>
    </alternativeName>
    <alternativeName>
        <fullName evidence="10">8-amino-7-ketopelargonate synthase</fullName>
    </alternativeName>
</protein>
<comment type="cofactor">
    <cofactor evidence="1 12">
        <name>pyridoxal 5'-phosphate</name>
        <dbReference type="ChEBI" id="CHEBI:597326"/>
    </cofactor>
</comment>
<reference evidence="14 15" key="1">
    <citation type="submission" date="2023-07" db="EMBL/GenBank/DDBJ databases">
        <title>Sequencing the genomes of 1000 actinobacteria strains.</title>
        <authorList>
            <person name="Klenk H.-P."/>
        </authorList>
    </citation>
    <scope>NUCLEOTIDE SEQUENCE [LARGE SCALE GENOMIC DNA]</scope>
    <source>
        <strain evidence="14 15">DSM 44109</strain>
    </source>
</reference>
<evidence type="ECO:0000256" key="11">
    <source>
        <dbReference type="ARBA" id="ARBA00047715"/>
    </source>
</evidence>
<accession>A0ABT9R7R2</accession>
<dbReference type="InterPro" id="IPR015421">
    <property type="entry name" value="PyrdxlP-dep_Trfase_major"/>
</dbReference>
<evidence type="ECO:0000256" key="4">
    <source>
        <dbReference type="ARBA" id="ARBA00011738"/>
    </source>
</evidence>
<gene>
    <name evidence="14" type="ORF">J2S55_004543</name>
</gene>